<accession>A0A918HPZ9</accession>
<organism evidence="1 2">
    <name type="scientific">Streptomyces phaeofaciens</name>
    <dbReference type="NCBI Taxonomy" id="68254"/>
    <lineage>
        <taxon>Bacteria</taxon>
        <taxon>Bacillati</taxon>
        <taxon>Actinomycetota</taxon>
        <taxon>Actinomycetes</taxon>
        <taxon>Kitasatosporales</taxon>
        <taxon>Streptomycetaceae</taxon>
        <taxon>Streptomyces</taxon>
    </lineage>
</organism>
<evidence type="ECO:0000313" key="1">
    <source>
        <dbReference type="EMBL" id="GGT92030.1"/>
    </source>
</evidence>
<reference evidence="1" key="2">
    <citation type="submission" date="2020-09" db="EMBL/GenBank/DDBJ databases">
        <authorList>
            <person name="Sun Q."/>
            <person name="Ohkuma M."/>
        </authorList>
    </citation>
    <scope>NUCLEOTIDE SEQUENCE</scope>
    <source>
        <strain evidence="1">JCM 4125</strain>
    </source>
</reference>
<keyword evidence="2" id="KW-1185">Reference proteome</keyword>
<proteinExistence type="predicted"/>
<dbReference type="AlphaFoldDB" id="A0A918HPZ9"/>
<sequence length="453" mass="49925">MLRMILPQSATRRRAVRTTTMQACGLYPAVGAPSLDPRGVIIGREIYSGRAWIYDPFVLYDPTARERLASGHVLVLGKSGHGKSALEKTYVLRQLRFRNRSFCVLDAQGEDGRGEWDQIARSLGITPIRLVYGGSKQGVRFNPLDSRIPARHQFRVLSSMVEILAGALSSEADFALSQAHSVALRVSASENRVPVLSDVHNALTHPVAATLGQREIGAEDLVVWGQPASLALDKLCAPNRELAGLFNGPTSEGIDLDARLIVFDLAQLPREGVAMPLLMAVIGPWLRFGWLKEDDDVKRTLIVEEAWHILSHRAVARLFEEFMRYGRRLGLSFWSILHHLGDLLIADAPEAAAILKLSATRVVYHLDQHEAEITADYLQLPKWAVAAITDPANLCAPGRAVWQVGKRVLLVEHIRSQTEIQLTNTDSRMTEKRTTVSTGFAAPVVPLRKGGGV</sequence>
<dbReference type="SUPFAM" id="SSF52540">
    <property type="entry name" value="P-loop containing nucleoside triphosphate hydrolases"/>
    <property type="match status" value="1"/>
</dbReference>
<comment type="caution">
    <text evidence="1">The sequence shown here is derived from an EMBL/GenBank/DDBJ whole genome shotgun (WGS) entry which is preliminary data.</text>
</comment>
<evidence type="ECO:0000313" key="2">
    <source>
        <dbReference type="Proteomes" id="UP000646776"/>
    </source>
</evidence>
<dbReference type="EMBL" id="BMSA01000040">
    <property type="protein sequence ID" value="GGT92030.1"/>
    <property type="molecule type" value="Genomic_DNA"/>
</dbReference>
<name>A0A918HPZ9_9ACTN</name>
<dbReference type="InterPro" id="IPR027417">
    <property type="entry name" value="P-loop_NTPase"/>
</dbReference>
<dbReference type="RefSeq" id="WP_189717757.1">
    <property type="nucleotide sequence ID" value="NZ_BMSA01000040.1"/>
</dbReference>
<gene>
    <name evidence="1" type="ORF">GCM10010226_82500</name>
</gene>
<dbReference type="Gene3D" id="3.40.50.300">
    <property type="entry name" value="P-loop containing nucleotide triphosphate hydrolases"/>
    <property type="match status" value="2"/>
</dbReference>
<reference evidence="1" key="1">
    <citation type="journal article" date="2014" name="Int. J. Syst. Evol. Microbiol.">
        <title>Complete genome sequence of Corynebacterium casei LMG S-19264T (=DSM 44701T), isolated from a smear-ripened cheese.</title>
        <authorList>
            <consortium name="US DOE Joint Genome Institute (JGI-PGF)"/>
            <person name="Walter F."/>
            <person name="Albersmeier A."/>
            <person name="Kalinowski J."/>
            <person name="Ruckert C."/>
        </authorList>
    </citation>
    <scope>NUCLEOTIDE SEQUENCE</scope>
    <source>
        <strain evidence="1">JCM 4125</strain>
    </source>
</reference>
<dbReference type="Proteomes" id="UP000646776">
    <property type="component" value="Unassembled WGS sequence"/>
</dbReference>
<protein>
    <submittedName>
        <fullName evidence="1">ATP/GTP-binding protein</fullName>
    </submittedName>
</protein>